<comment type="caution">
    <text evidence="1">The sequence shown here is derived from an EMBL/GenBank/DDBJ whole genome shotgun (WGS) entry which is preliminary data.</text>
</comment>
<evidence type="ECO:0000313" key="2">
    <source>
        <dbReference type="Proteomes" id="UP001500711"/>
    </source>
</evidence>
<name>A0ABP7CCJ0_9PSEU</name>
<proteinExistence type="predicted"/>
<dbReference type="EMBL" id="BAABBE010000045">
    <property type="protein sequence ID" value="GAA3684110.1"/>
    <property type="molecule type" value="Genomic_DNA"/>
</dbReference>
<reference evidence="2" key="1">
    <citation type="journal article" date="2019" name="Int. J. Syst. Evol. Microbiol.">
        <title>The Global Catalogue of Microorganisms (GCM) 10K type strain sequencing project: providing services to taxonomists for standard genome sequencing and annotation.</title>
        <authorList>
            <consortium name="The Broad Institute Genomics Platform"/>
            <consortium name="The Broad Institute Genome Sequencing Center for Infectious Disease"/>
            <person name="Wu L."/>
            <person name="Ma J."/>
        </authorList>
    </citation>
    <scope>NUCLEOTIDE SEQUENCE [LARGE SCALE GENOMIC DNA]</scope>
    <source>
        <strain evidence="2">JCM 17494</strain>
    </source>
</reference>
<evidence type="ECO:0000313" key="1">
    <source>
        <dbReference type="EMBL" id="GAA3684110.1"/>
    </source>
</evidence>
<protein>
    <submittedName>
        <fullName evidence="1">Uncharacterized protein</fullName>
    </submittedName>
</protein>
<dbReference type="Proteomes" id="UP001500711">
    <property type="component" value="Unassembled WGS sequence"/>
</dbReference>
<organism evidence="1 2">
    <name type="scientific">Lentzea roselyniae</name>
    <dbReference type="NCBI Taxonomy" id="531940"/>
    <lineage>
        <taxon>Bacteria</taxon>
        <taxon>Bacillati</taxon>
        <taxon>Actinomycetota</taxon>
        <taxon>Actinomycetes</taxon>
        <taxon>Pseudonocardiales</taxon>
        <taxon>Pseudonocardiaceae</taxon>
        <taxon>Lentzea</taxon>
    </lineage>
</organism>
<gene>
    <name evidence="1" type="ORF">GCM10022267_83700</name>
</gene>
<accession>A0ABP7CCJ0</accession>
<sequence>MIVSSTGATVVRTLWHDTSFVEELCPSPGRPVTQSLYWLLVVLVTDLTVAMMEGENVDLNEPLQLALTPAAEAGVINTVIEPVTSAAAQATMVNRRRFMTVPFSSD</sequence>
<keyword evidence="2" id="KW-1185">Reference proteome</keyword>